<protein>
    <submittedName>
        <fullName evidence="1">Uncharacterized protein</fullName>
    </submittedName>
</protein>
<evidence type="ECO:0000313" key="1">
    <source>
        <dbReference type="EMBL" id="KAK4420057.1"/>
    </source>
</evidence>
<comment type="caution">
    <text evidence="1">The sequence shown here is derived from an EMBL/GenBank/DDBJ whole genome shotgun (WGS) entry which is preliminary data.</text>
</comment>
<dbReference type="Proteomes" id="UP001293254">
    <property type="component" value="Unassembled WGS sequence"/>
</dbReference>
<evidence type="ECO:0000313" key="2">
    <source>
        <dbReference type="Proteomes" id="UP001293254"/>
    </source>
</evidence>
<proteinExistence type="predicted"/>
<dbReference type="EMBL" id="JACGWO010000009">
    <property type="protein sequence ID" value="KAK4420057.1"/>
    <property type="molecule type" value="Genomic_DNA"/>
</dbReference>
<accession>A0AAE1XYP8</accession>
<dbReference type="AlphaFoldDB" id="A0AAE1XYP8"/>
<reference evidence="1" key="1">
    <citation type="submission" date="2020-06" db="EMBL/GenBank/DDBJ databases">
        <authorList>
            <person name="Li T."/>
            <person name="Hu X."/>
            <person name="Zhang T."/>
            <person name="Song X."/>
            <person name="Zhang H."/>
            <person name="Dai N."/>
            <person name="Sheng W."/>
            <person name="Hou X."/>
            <person name="Wei L."/>
        </authorList>
    </citation>
    <scope>NUCLEOTIDE SEQUENCE</scope>
    <source>
        <strain evidence="1">3651</strain>
        <tissue evidence="1">Leaf</tissue>
    </source>
</reference>
<reference evidence="1" key="2">
    <citation type="journal article" date="2024" name="Plant">
        <title>Genomic evolution and insights into agronomic trait innovations of Sesamum species.</title>
        <authorList>
            <person name="Miao H."/>
            <person name="Wang L."/>
            <person name="Qu L."/>
            <person name="Liu H."/>
            <person name="Sun Y."/>
            <person name="Le M."/>
            <person name="Wang Q."/>
            <person name="Wei S."/>
            <person name="Zheng Y."/>
            <person name="Lin W."/>
            <person name="Duan Y."/>
            <person name="Cao H."/>
            <person name="Xiong S."/>
            <person name="Wang X."/>
            <person name="Wei L."/>
            <person name="Li C."/>
            <person name="Ma Q."/>
            <person name="Ju M."/>
            <person name="Zhao R."/>
            <person name="Li G."/>
            <person name="Mu C."/>
            <person name="Tian Q."/>
            <person name="Mei H."/>
            <person name="Zhang T."/>
            <person name="Gao T."/>
            <person name="Zhang H."/>
        </authorList>
    </citation>
    <scope>NUCLEOTIDE SEQUENCE</scope>
    <source>
        <strain evidence="1">3651</strain>
    </source>
</reference>
<organism evidence="1 2">
    <name type="scientific">Sesamum alatum</name>
    <dbReference type="NCBI Taxonomy" id="300844"/>
    <lineage>
        <taxon>Eukaryota</taxon>
        <taxon>Viridiplantae</taxon>
        <taxon>Streptophyta</taxon>
        <taxon>Embryophyta</taxon>
        <taxon>Tracheophyta</taxon>
        <taxon>Spermatophyta</taxon>
        <taxon>Magnoliopsida</taxon>
        <taxon>eudicotyledons</taxon>
        <taxon>Gunneridae</taxon>
        <taxon>Pentapetalae</taxon>
        <taxon>asterids</taxon>
        <taxon>lamiids</taxon>
        <taxon>Lamiales</taxon>
        <taxon>Pedaliaceae</taxon>
        <taxon>Sesamum</taxon>
    </lineage>
</organism>
<sequence length="178" mass="19272">MLGCRHEMHSSISFWASDSSRLARRLFMRHCDQTPLKLSHASCIPSIIPGKVDETYSANASMSCPPLLMSLSPPVSPFMPRVPTASTHSGVGSFLETPLQELATRPPPPRSCTEVVSGCGSPPKVPPPCVLAKPPSVHVDSSHYSNFSREVPKHCRSPSTLTLMAPGPAATWCNTLWR</sequence>
<gene>
    <name evidence="1" type="ORF">Salat_2418600</name>
</gene>
<keyword evidence="2" id="KW-1185">Reference proteome</keyword>
<name>A0AAE1XYP8_9LAMI</name>